<proteinExistence type="predicted"/>
<dbReference type="RefSeq" id="WP_046229735.1">
    <property type="nucleotide sequence ID" value="NZ_FONN01000055.1"/>
</dbReference>
<evidence type="ECO:0000313" key="2">
    <source>
        <dbReference type="Proteomes" id="UP000183410"/>
    </source>
</evidence>
<dbReference type="EMBL" id="FONN01000055">
    <property type="protein sequence ID" value="SFF49339.1"/>
    <property type="molecule type" value="Genomic_DNA"/>
</dbReference>
<sequence length="68" mass="7960">MSNYKMMQVYTGVKTVVQDLKKELELKSESETVAYLAAIRELHKDKLTHVQHQEAIKRMHEIINQSSM</sequence>
<organism evidence="1 2">
    <name type="scientific">Paenibacillus algorifonticola</name>
    <dbReference type="NCBI Taxonomy" id="684063"/>
    <lineage>
        <taxon>Bacteria</taxon>
        <taxon>Bacillati</taxon>
        <taxon>Bacillota</taxon>
        <taxon>Bacilli</taxon>
        <taxon>Bacillales</taxon>
        <taxon>Paenibacillaceae</taxon>
        <taxon>Paenibacillus</taxon>
    </lineage>
</organism>
<protein>
    <submittedName>
        <fullName evidence="1">Uncharacterized protein</fullName>
    </submittedName>
</protein>
<keyword evidence="2" id="KW-1185">Reference proteome</keyword>
<reference evidence="2" key="1">
    <citation type="submission" date="2016-10" db="EMBL/GenBank/DDBJ databases">
        <authorList>
            <person name="Varghese N."/>
            <person name="Submissions S."/>
        </authorList>
    </citation>
    <scope>NUCLEOTIDE SEQUENCE [LARGE SCALE GENOMIC DNA]</scope>
    <source>
        <strain evidence="2">CGMCC 1.10223</strain>
    </source>
</reference>
<accession>A0A1I2J4M4</accession>
<name>A0A1I2J4M4_9BACL</name>
<dbReference type="Proteomes" id="UP000183410">
    <property type="component" value="Unassembled WGS sequence"/>
</dbReference>
<gene>
    <name evidence="1" type="ORF">SAMN04487969_1555</name>
</gene>
<dbReference type="AlphaFoldDB" id="A0A1I2J4M4"/>
<evidence type="ECO:0000313" key="1">
    <source>
        <dbReference type="EMBL" id="SFF49339.1"/>
    </source>
</evidence>